<protein>
    <recommendedName>
        <fullName evidence="3">4-hydroxyphenylpyruvate dioxygenase</fullName>
    </recommendedName>
</protein>
<sequence length="443" mass="50268">MMLPDCLLGMALALLFRDKTCKGLTMPTISHSLSFPVQGDKDNSSFFNDYLGKLLEERDSLNLSNMIHEIDAMMLTVEPGKSIEYIGELCLMSPYHYLVTLESESHWTHVLRIDMTAPDLIIREVKNDDTKGIFRSLNEVFPIGSSKPHSRYMGEVLRVTNRHEVVKLQQQRGFLFFSQDDVRKLELPGNLAITKPSPYTHNIVAYLEREPEEPRVYALGVSSFRIDAQQACELAKQQQKALGIDGLILPVDHLATRIYSQNREVAILEWLSLSSYYYWGSFDIVDQNSSTNVTKSIHYTDEMHSPAKVFTANNTPYFVNHFKIFPSPTENFVRNYGPRLHHIALAVKDGNQQGMENIDFVVNAISEQGKSFLLDVVGSKDEGLKQIFSSASEHSSLIIEYVQRFGGFQGFFTKDNVAELTHAAGVEEELMRMQTEAQKPVRV</sequence>
<evidence type="ECO:0000313" key="2">
    <source>
        <dbReference type="Proteomes" id="UP000004664"/>
    </source>
</evidence>
<reference evidence="1 2" key="1">
    <citation type="submission" date="2011-06" db="EMBL/GenBank/DDBJ databases">
        <title>Genomic sequence of Methylobacter tundripaludum SV96.</title>
        <authorList>
            <consortium name="US DOE Joint Genome Institute"/>
            <person name="Lucas S."/>
            <person name="Han J."/>
            <person name="Lapidus A."/>
            <person name="Cheng J.-F."/>
            <person name="Goodwin L."/>
            <person name="Pitluck S."/>
            <person name="Held B."/>
            <person name="Detter J.C."/>
            <person name="Han C."/>
            <person name="Tapia R."/>
            <person name="Land M."/>
            <person name="Hauser L."/>
            <person name="Kyrpides N."/>
            <person name="Ivanova N."/>
            <person name="Ovchinnikova G."/>
            <person name="Pagani I."/>
            <person name="Klotz M.G."/>
            <person name="Dispirito A.A."/>
            <person name="Murrell J.C."/>
            <person name="Dunfield P."/>
            <person name="Kalyuzhnaya M.G."/>
            <person name="Svenning M."/>
            <person name="Trotsenko Y.A."/>
            <person name="Stein L.Y."/>
            <person name="Woyke T."/>
        </authorList>
    </citation>
    <scope>NUCLEOTIDE SEQUENCE [LARGE SCALE GENOMIC DNA]</scope>
    <source>
        <strain evidence="2">ATCC BAA-1195 / DSM 17260 / SV96</strain>
    </source>
</reference>
<name>G3IZE2_METTV</name>
<dbReference type="HOGENOM" id="CLU_677576_0_0_6"/>
<dbReference type="STRING" id="697282.Mettu_3445"/>
<dbReference type="InterPro" id="IPR029068">
    <property type="entry name" value="Glyas_Bleomycin-R_OHBP_Dase"/>
</dbReference>
<dbReference type="AlphaFoldDB" id="G3IZE2"/>
<proteinExistence type="predicted"/>
<evidence type="ECO:0008006" key="3">
    <source>
        <dbReference type="Google" id="ProtNLM"/>
    </source>
</evidence>
<dbReference type="Proteomes" id="UP000004664">
    <property type="component" value="Unassembled WGS sequence"/>
</dbReference>
<dbReference type="EMBL" id="JH109153">
    <property type="protein sequence ID" value="EGW20314.1"/>
    <property type="molecule type" value="Genomic_DNA"/>
</dbReference>
<organism evidence="1 2">
    <name type="scientific">Methylobacter tundripaludum (strain ATCC BAA-1195 / DSM 17260 / SV96)</name>
    <dbReference type="NCBI Taxonomy" id="697282"/>
    <lineage>
        <taxon>Bacteria</taxon>
        <taxon>Pseudomonadati</taxon>
        <taxon>Pseudomonadota</taxon>
        <taxon>Gammaproteobacteria</taxon>
        <taxon>Methylococcales</taxon>
        <taxon>Methylococcaceae</taxon>
        <taxon>Methylobacter</taxon>
    </lineage>
</organism>
<gene>
    <name evidence="1" type="ORF">Mettu_3445</name>
</gene>
<evidence type="ECO:0000313" key="1">
    <source>
        <dbReference type="EMBL" id="EGW20314.1"/>
    </source>
</evidence>
<dbReference type="eggNOG" id="COG3185">
    <property type="taxonomic scope" value="Bacteria"/>
</dbReference>
<dbReference type="SUPFAM" id="SSF54593">
    <property type="entry name" value="Glyoxalase/Bleomycin resistance protein/Dihydroxybiphenyl dioxygenase"/>
    <property type="match status" value="1"/>
</dbReference>
<keyword evidence="2" id="KW-1185">Reference proteome</keyword>
<accession>G3IZE2</accession>